<keyword evidence="11 17" id="KW-0267">Excision nuclease</keyword>
<dbReference type="Pfam" id="PF17755">
    <property type="entry name" value="UvrA_DNA-bind"/>
    <property type="match status" value="1"/>
</dbReference>
<dbReference type="InterPro" id="IPR027417">
    <property type="entry name" value="P-loop_NTPase"/>
</dbReference>
<evidence type="ECO:0000256" key="10">
    <source>
        <dbReference type="ARBA" id="ARBA00022840"/>
    </source>
</evidence>
<proteinExistence type="inferred from homology"/>
<dbReference type="SUPFAM" id="SSF52540">
    <property type="entry name" value="P-loop containing nucleoside triphosphate hydrolases"/>
    <property type="match status" value="2"/>
</dbReference>
<reference evidence="21" key="1">
    <citation type="journal article" date="2019" name="Int. J. Syst. Evol. Microbiol.">
        <title>The Global Catalogue of Microorganisms (GCM) 10K type strain sequencing project: providing services to taxonomists for standard genome sequencing and annotation.</title>
        <authorList>
            <consortium name="The Broad Institute Genomics Platform"/>
            <consortium name="The Broad Institute Genome Sequencing Center for Infectious Disease"/>
            <person name="Wu L."/>
            <person name="Ma J."/>
        </authorList>
    </citation>
    <scope>NUCLEOTIDE SEQUENCE [LARGE SCALE GENOMIC DNA]</scope>
    <source>
        <strain evidence="21">JCM 18015</strain>
    </source>
</reference>
<dbReference type="Proteomes" id="UP001499910">
    <property type="component" value="Unassembled WGS sequence"/>
</dbReference>
<evidence type="ECO:0000256" key="15">
    <source>
        <dbReference type="ARBA" id="ARBA00039316"/>
    </source>
</evidence>
<evidence type="ECO:0000256" key="16">
    <source>
        <dbReference type="ARBA" id="ARBA00042156"/>
    </source>
</evidence>
<keyword evidence="2 17" id="KW-0963">Cytoplasm</keyword>
<evidence type="ECO:0000256" key="13">
    <source>
        <dbReference type="ARBA" id="ARBA00023204"/>
    </source>
</evidence>
<evidence type="ECO:0000256" key="2">
    <source>
        <dbReference type="ARBA" id="ARBA00022490"/>
    </source>
</evidence>
<keyword evidence="12 17" id="KW-0238">DNA-binding</keyword>
<feature type="binding site" evidence="17">
    <location>
        <begin position="34"/>
        <end position="41"/>
    </location>
    <ligand>
        <name>ATP</name>
        <dbReference type="ChEBI" id="CHEBI:30616"/>
    </ligand>
</feature>
<dbReference type="InterPro" id="IPR041102">
    <property type="entry name" value="UvrA_inter"/>
</dbReference>
<keyword evidence="7 17" id="KW-0228">DNA excision</keyword>
<dbReference type="Gene3D" id="3.40.50.300">
    <property type="entry name" value="P-loop containing nucleotide triphosphate hydrolases"/>
    <property type="match status" value="3"/>
</dbReference>
<evidence type="ECO:0000256" key="7">
    <source>
        <dbReference type="ARBA" id="ARBA00022769"/>
    </source>
</evidence>
<dbReference type="PANTHER" id="PTHR43152">
    <property type="entry name" value="UVRABC SYSTEM PROTEIN A"/>
    <property type="match status" value="1"/>
</dbReference>
<comment type="function">
    <text evidence="17">The UvrABC repair system catalyzes the recognition and processing of DNA lesions. UvrA is an ATPase and a DNA-binding protein. A damage recognition complex composed of 2 UvrA and 2 UvrB subunits scans DNA for abnormalities. When the presence of a lesion has been verified by UvrB, the UvrA molecules dissociate.</text>
</comment>
<keyword evidence="5 17" id="KW-0547">Nucleotide-binding</keyword>
<evidence type="ECO:0000256" key="8">
    <source>
        <dbReference type="ARBA" id="ARBA00022771"/>
    </source>
</evidence>
<gene>
    <name evidence="17 20" type="primary">uvrA</name>
    <name evidence="20" type="ORF">GCM10023209_29690</name>
</gene>
<evidence type="ECO:0000256" key="1">
    <source>
        <dbReference type="ARBA" id="ARBA00004496"/>
    </source>
</evidence>
<dbReference type="CDD" id="cd03270">
    <property type="entry name" value="ABC_UvrA_I"/>
    <property type="match status" value="1"/>
</dbReference>
<organism evidence="20 21">
    <name type="scientific">[Roseibacterium] beibuensis</name>
    <dbReference type="NCBI Taxonomy" id="1193142"/>
    <lineage>
        <taxon>Bacteria</taxon>
        <taxon>Pseudomonadati</taxon>
        <taxon>Pseudomonadota</taxon>
        <taxon>Alphaproteobacteria</taxon>
        <taxon>Rhodobacterales</taxon>
        <taxon>Roseobacteraceae</taxon>
        <taxon>Roseicyclus</taxon>
    </lineage>
</organism>
<keyword evidence="8 17" id="KW-0863">Zinc-finger</keyword>
<comment type="similarity">
    <text evidence="14 17">Belongs to the ABC transporter superfamily. UvrA family.</text>
</comment>
<comment type="caution">
    <text evidence="17">Lacks conserved residue(s) required for the propagation of feature annotation.</text>
</comment>
<evidence type="ECO:0000256" key="11">
    <source>
        <dbReference type="ARBA" id="ARBA00022881"/>
    </source>
</evidence>
<keyword evidence="3 17" id="KW-0479">Metal-binding</keyword>
<evidence type="ECO:0000313" key="21">
    <source>
        <dbReference type="Proteomes" id="UP001499910"/>
    </source>
</evidence>
<dbReference type="EMBL" id="BAABHW010000005">
    <property type="protein sequence ID" value="GAA5078509.1"/>
    <property type="molecule type" value="Genomic_DNA"/>
</dbReference>
<sequence length="954" mass="105773">MPELKQIEVRGAREHNLKNIDLDIPRDQLVVITGLSGSGKSSLAFDTIYAEGQRRYVESLSAYARQFLDMMEKPDVDHISGLSPAISIEQKTTSKNPRSTVGTVTEIYDYLRLLFARAGTPYSPATGQPIEAQQVQDMVDRVMAMEEGTRAYLLAPIVRDRKGEYRKEFLELRKQGFQRVKVDGSFYELDEPPTLDKKFRHDIDVVVDRIVVREGAETRLADSFRTALDLADGIAILETAPREDEGEPERITFSENFACPVSGFTIPEIEPRLFSFNAPFGACPKCDGLGVELFFDERLMVPDAALSLEDGAIAPWRKGKSPYFLQTIQAIAKHYGFNPKTKWKDLPPDVQQVFLRGSGETEIKFRYDEGGRVYQVERSFEGVIPNMERRYRETDSAWIREEFERYQNNRPCGACGGYRLREEALAVKIAGLHVGQVVQMSIKEAFKWCETVPAHLTQQKNEIARAILKEIRERLGFLNNVGLEYLTLSRNAGTLSGGESQRIRLASQIGSGLTGVLYVLDEPSIGLHQRDNDRLLTTLKNLRDQGNTVIVVEHDEEAVREADYVFDIGPGAGVHGGQIVAQGTPAEIAADPASITGQYLSGTREISVPAKRRKGNGKSLTVVKATGNNLKEVTAKFPLGKFVCVTGVSGGGKSTLTIETLFKTASMKLNGARQTPAPCETIKGLEHLDKVIDIDQRPIGRTPRSNPATYTGAFTPIRDWFAGLPEAKARGYKPGRFSFNVKGGRCEACQGDGVIKIEMHFLPDVYVTCETCKGARYNRETLEVKFKGKSIADVLDMTVEDAQEFFKAVPSIREKMDALVRVGLGYIKVGQQATTLSGGEAQRVKLSKELAKRSTGRTLYILDEPTTGLHFEDVKKLLEVLHELVEQGNTVVVIEHNLDVIKTADWIVDIGPEGGDGGGQIVAEGTPEEVAEVERSHTGRYLKPMLQPRKHAAE</sequence>
<evidence type="ECO:0000256" key="3">
    <source>
        <dbReference type="ARBA" id="ARBA00022723"/>
    </source>
</evidence>
<evidence type="ECO:0000256" key="6">
    <source>
        <dbReference type="ARBA" id="ARBA00022763"/>
    </source>
</evidence>
<feature type="binding site" evidence="17">
    <location>
        <begin position="647"/>
        <end position="654"/>
    </location>
    <ligand>
        <name>ATP</name>
        <dbReference type="ChEBI" id="CHEBI:30616"/>
    </ligand>
</feature>
<evidence type="ECO:0000256" key="14">
    <source>
        <dbReference type="ARBA" id="ARBA00038000"/>
    </source>
</evidence>
<keyword evidence="21" id="KW-1185">Reference proteome</keyword>
<dbReference type="Gene3D" id="3.30.190.20">
    <property type="match status" value="1"/>
</dbReference>
<dbReference type="PROSITE" id="PS00211">
    <property type="entry name" value="ABC_TRANSPORTER_1"/>
    <property type="match status" value="2"/>
</dbReference>
<dbReference type="InterPro" id="IPR041552">
    <property type="entry name" value="UvrA_DNA-bd"/>
</dbReference>
<evidence type="ECO:0000256" key="18">
    <source>
        <dbReference type="SAM" id="MobiDB-lite"/>
    </source>
</evidence>
<evidence type="ECO:0000256" key="12">
    <source>
        <dbReference type="ARBA" id="ARBA00023125"/>
    </source>
</evidence>
<accession>A0ABP9LLT4</accession>
<dbReference type="RefSeq" id="WP_259553011.1">
    <property type="nucleotide sequence ID" value="NZ_BAABHW010000005.1"/>
</dbReference>
<feature type="domain" description="ABC transporter" evidence="19">
    <location>
        <begin position="615"/>
        <end position="943"/>
    </location>
</feature>
<dbReference type="PROSITE" id="PS50893">
    <property type="entry name" value="ABC_TRANSPORTER_2"/>
    <property type="match status" value="1"/>
</dbReference>
<feature type="zinc finger region" description="C4-type" evidence="17">
    <location>
        <begin position="746"/>
        <end position="772"/>
    </location>
</feature>
<evidence type="ECO:0000256" key="17">
    <source>
        <dbReference type="HAMAP-Rule" id="MF_00205"/>
    </source>
</evidence>
<comment type="subunit">
    <text evidence="17">Forms a heterotetramer with UvrB during the search for lesions.</text>
</comment>
<protein>
    <recommendedName>
        <fullName evidence="15 17">UvrABC system protein A</fullName>
        <shortName evidence="17">UvrA protein</shortName>
    </recommendedName>
    <alternativeName>
        <fullName evidence="16 17">Excinuclease ABC subunit A</fullName>
    </alternativeName>
</protein>
<keyword evidence="9 17" id="KW-0862">Zinc</keyword>
<evidence type="ECO:0000256" key="4">
    <source>
        <dbReference type="ARBA" id="ARBA00022737"/>
    </source>
</evidence>
<dbReference type="InterPro" id="IPR004602">
    <property type="entry name" value="UvrA"/>
</dbReference>
<feature type="region of interest" description="Disordered" evidence="18">
    <location>
        <begin position="933"/>
        <end position="954"/>
    </location>
</feature>
<evidence type="ECO:0000256" key="5">
    <source>
        <dbReference type="ARBA" id="ARBA00022741"/>
    </source>
</evidence>
<dbReference type="NCBIfam" id="TIGR00630">
    <property type="entry name" value="uvra"/>
    <property type="match status" value="1"/>
</dbReference>
<evidence type="ECO:0000259" key="19">
    <source>
        <dbReference type="PROSITE" id="PS50893"/>
    </source>
</evidence>
<dbReference type="InterPro" id="IPR017871">
    <property type="entry name" value="ABC_transporter-like_CS"/>
</dbReference>
<dbReference type="Gene3D" id="1.10.8.280">
    <property type="entry name" value="ABC transporter ATPase domain-like"/>
    <property type="match status" value="1"/>
</dbReference>
<comment type="subcellular location">
    <subcellularLocation>
        <location evidence="1 17">Cytoplasm</location>
    </subcellularLocation>
</comment>
<name>A0ABP9LLT4_9RHOB</name>
<dbReference type="InterPro" id="IPR003439">
    <property type="entry name" value="ABC_transporter-like_ATP-bd"/>
</dbReference>
<dbReference type="NCBIfam" id="NF001503">
    <property type="entry name" value="PRK00349.1"/>
    <property type="match status" value="1"/>
</dbReference>
<keyword evidence="17" id="KW-0742">SOS response</keyword>
<dbReference type="PANTHER" id="PTHR43152:SF3">
    <property type="entry name" value="UVRABC SYSTEM PROTEIN A"/>
    <property type="match status" value="1"/>
</dbReference>
<keyword evidence="6 17" id="KW-0227">DNA damage</keyword>
<dbReference type="Pfam" id="PF17760">
    <property type="entry name" value="UvrA_inter"/>
    <property type="match status" value="1"/>
</dbReference>
<dbReference type="HAMAP" id="MF_00205">
    <property type="entry name" value="UvrA"/>
    <property type="match status" value="1"/>
</dbReference>
<evidence type="ECO:0000256" key="9">
    <source>
        <dbReference type="ARBA" id="ARBA00022833"/>
    </source>
</evidence>
<keyword evidence="10 17" id="KW-0067">ATP-binding</keyword>
<keyword evidence="13 17" id="KW-0234">DNA repair</keyword>
<keyword evidence="4 17" id="KW-0677">Repeat</keyword>
<dbReference type="CDD" id="cd03271">
    <property type="entry name" value="ABC_UvrA_II"/>
    <property type="match status" value="1"/>
</dbReference>
<dbReference type="Gene3D" id="1.20.1580.10">
    <property type="entry name" value="ABC transporter ATPase like domain"/>
    <property type="match status" value="3"/>
</dbReference>
<comment type="caution">
    <text evidence="20">The sequence shown here is derived from an EMBL/GenBank/DDBJ whole genome shotgun (WGS) entry which is preliminary data.</text>
</comment>
<evidence type="ECO:0000313" key="20">
    <source>
        <dbReference type="EMBL" id="GAA5078509.1"/>
    </source>
</evidence>